<evidence type="ECO:0000256" key="2">
    <source>
        <dbReference type="ARBA" id="ARBA00023204"/>
    </source>
</evidence>
<accession>A0ABY8WDJ9</accession>
<dbReference type="InterPro" id="IPR011257">
    <property type="entry name" value="DNA_glycosylase"/>
</dbReference>
<sequence>MATIMQDHPAWITTSNGAERVMRCRAAPWLLTWTADQPDGVEAIRLQSHDVAGRRPMVDADQGGPGAGPVIDHVVLSGEGTSEIATAVQALGPVCRVRNSDLWDAIGTAIIRQVIRAAQARQMYARFCLAHGTTVAPAAVHRLFPSPERVLDLSPADFAELRMTFKQPALAAAATAYLTHRQTWEQLDPPALVTALQAVPRIGPWTAGAAVADWSGDFSVYPYADLAVRTWARRAAPATEWPEDEPSFAMRWRETAGKDLSALTQLVLAWGGTHVRSP</sequence>
<keyword evidence="1" id="KW-0227">DNA damage</keyword>
<dbReference type="SUPFAM" id="SSF48150">
    <property type="entry name" value="DNA-glycosylase"/>
    <property type="match status" value="1"/>
</dbReference>
<dbReference type="RefSeq" id="WP_284917050.1">
    <property type="nucleotide sequence ID" value="NZ_CP126980.1"/>
</dbReference>
<dbReference type="EMBL" id="CP126980">
    <property type="protein sequence ID" value="WIM95738.1"/>
    <property type="molecule type" value="Genomic_DNA"/>
</dbReference>
<dbReference type="PANTHER" id="PTHR43003">
    <property type="entry name" value="DNA-3-METHYLADENINE GLYCOSYLASE"/>
    <property type="match status" value="1"/>
</dbReference>
<gene>
    <name evidence="3" type="ORF">ACTOB_007867</name>
</gene>
<reference evidence="3 4" key="1">
    <citation type="submission" date="2023-06" db="EMBL/GenBank/DDBJ databases">
        <authorList>
            <person name="Yushchuk O."/>
            <person name="Binda E."/>
            <person name="Ruckert-Reed C."/>
            <person name="Fedorenko V."/>
            <person name="Kalinowski J."/>
            <person name="Marinelli F."/>
        </authorList>
    </citation>
    <scope>NUCLEOTIDE SEQUENCE [LARGE SCALE GENOMIC DNA]</scope>
    <source>
        <strain evidence="3 4">NRRL 3884</strain>
    </source>
</reference>
<name>A0ABY8WDJ9_9ACTN</name>
<evidence type="ECO:0008006" key="5">
    <source>
        <dbReference type="Google" id="ProtNLM"/>
    </source>
</evidence>
<evidence type="ECO:0000313" key="4">
    <source>
        <dbReference type="Proteomes" id="UP001240150"/>
    </source>
</evidence>
<dbReference type="PANTHER" id="PTHR43003:SF5">
    <property type="entry name" value="DNA-3-METHYLADENINE GLYCOSYLASE"/>
    <property type="match status" value="1"/>
</dbReference>
<proteinExistence type="predicted"/>
<keyword evidence="4" id="KW-1185">Reference proteome</keyword>
<dbReference type="Gene3D" id="1.10.340.30">
    <property type="entry name" value="Hypothetical protein, domain 2"/>
    <property type="match status" value="1"/>
</dbReference>
<protein>
    <recommendedName>
        <fullName evidence="5">HhH-GPD domain-containing protein</fullName>
    </recommendedName>
</protein>
<keyword evidence="2" id="KW-0234">DNA repair</keyword>
<evidence type="ECO:0000313" key="3">
    <source>
        <dbReference type="EMBL" id="WIM95738.1"/>
    </source>
</evidence>
<evidence type="ECO:0000256" key="1">
    <source>
        <dbReference type="ARBA" id="ARBA00022763"/>
    </source>
</evidence>
<organism evidence="3 4">
    <name type="scientific">Actinoplanes oblitus</name>
    <dbReference type="NCBI Taxonomy" id="3040509"/>
    <lineage>
        <taxon>Bacteria</taxon>
        <taxon>Bacillati</taxon>
        <taxon>Actinomycetota</taxon>
        <taxon>Actinomycetes</taxon>
        <taxon>Micromonosporales</taxon>
        <taxon>Micromonosporaceae</taxon>
        <taxon>Actinoplanes</taxon>
    </lineage>
</organism>
<dbReference type="Proteomes" id="UP001240150">
    <property type="component" value="Chromosome"/>
</dbReference>
<dbReference type="InterPro" id="IPR051912">
    <property type="entry name" value="Alkylbase_DNA_Glycosylase/TA"/>
</dbReference>